<evidence type="ECO:0000256" key="14">
    <source>
        <dbReference type="ARBA" id="ARBA00022884"/>
    </source>
</evidence>
<dbReference type="PATRIC" id="fig|1618578.3.peg.519"/>
<keyword evidence="12 15" id="KW-0378">Hydrolase</keyword>
<feature type="active site" evidence="15">
    <location>
        <position position="45"/>
    </location>
</feature>
<dbReference type="GO" id="GO:0042802">
    <property type="term" value="F:identical protein binding"/>
    <property type="evidence" value="ECO:0007669"/>
    <property type="project" value="UniProtKB-ARBA"/>
</dbReference>
<dbReference type="PROSITE" id="PS00517">
    <property type="entry name" value="RNASE_3_1"/>
    <property type="match status" value="1"/>
</dbReference>
<dbReference type="CDD" id="cd10845">
    <property type="entry name" value="DSRM_RNAse_III_family"/>
    <property type="match status" value="1"/>
</dbReference>
<feature type="domain" description="DRBM" evidence="16">
    <location>
        <begin position="154"/>
        <end position="223"/>
    </location>
</feature>
<dbReference type="InterPro" id="IPR000999">
    <property type="entry name" value="RNase_III_dom"/>
</dbReference>
<dbReference type="GO" id="GO:0046872">
    <property type="term" value="F:metal ion binding"/>
    <property type="evidence" value="ECO:0007669"/>
    <property type="project" value="UniProtKB-KW"/>
</dbReference>
<dbReference type="FunFam" id="3.30.160.20:FF:000003">
    <property type="entry name" value="Ribonuclease 3"/>
    <property type="match status" value="1"/>
</dbReference>
<keyword evidence="5 15" id="KW-0963">Cytoplasm</keyword>
<evidence type="ECO:0000313" key="19">
    <source>
        <dbReference type="Proteomes" id="UP000034090"/>
    </source>
</evidence>
<evidence type="ECO:0000256" key="7">
    <source>
        <dbReference type="ARBA" id="ARBA00022664"/>
    </source>
</evidence>
<evidence type="ECO:0000256" key="2">
    <source>
        <dbReference type="ARBA" id="ARBA00004496"/>
    </source>
</evidence>
<feature type="binding site" evidence="15">
    <location>
        <position position="41"/>
    </location>
    <ligand>
        <name>Mg(2+)</name>
        <dbReference type="ChEBI" id="CHEBI:18420"/>
    </ligand>
</feature>
<keyword evidence="7 15" id="KW-0507">mRNA processing</keyword>
<dbReference type="AlphaFoldDB" id="A0A0G1FPU3"/>
<evidence type="ECO:0000259" key="16">
    <source>
        <dbReference type="PROSITE" id="PS50137"/>
    </source>
</evidence>
<dbReference type="EC" id="3.1.26.3" evidence="15"/>
<dbReference type="GO" id="GO:0010468">
    <property type="term" value="P:regulation of gene expression"/>
    <property type="evidence" value="ECO:0007669"/>
    <property type="project" value="TreeGrafter"/>
</dbReference>
<dbReference type="STRING" id="1618578.UV74_C0013G0173"/>
<keyword evidence="10 15" id="KW-0479">Metal-binding</keyword>
<feature type="binding site" evidence="15">
    <location>
        <position position="117"/>
    </location>
    <ligand>
        <name>Mg(2+)</name>
        <dbReference type="ChEBI" id="CHEBI:18420"/>
    </ligand>
</feature>
<protein>
    <recommendedName>
        <fullName evidence="15">Ribonuclease 3</fullName>
        <ecNumber evidence="15">3.1.26.3</ecNumber>
    </recommendedName>
    <alternativeName>
        <fullName evidence="15">Ribonuclease III</fullName>
        <shortName evidence="15">RNase III</shortName>
    </alternativeName>
</protein>
<keyword evidence="14 15" id="KW-0694">RNA-binding</keyword>
<feature type="domain" description="RNase III" evidence="17">
    <location>
        <begin position="1"/>
        <end position="128"/>
    </location>
</feature>
<dbReference type="Gene3D" id="3.30.160.20">
    <property type="match status" value="1"/>
</dbReference>
<keyword evidence="6 15" id="KW-0698">rRNA processing</keyword>
<keyword evidence="9 15" id="KW-0540">Nuclease</keyword>
<feature type="active site" evidence="15">
    <location>
        <position position="117"/>
    </location>
</feature>
<evidence type="ECO:0000256" key="1">
    <source>
        <dbReference type="ARBA" id="ARBA00000109"/>
    </source>
</evidence>
<dbReference type="SMART" id="SM00358">
    <property type="entry name" value="DSRM"/>
    <property type="match status" value="1"/>
</dbReference>
<dbReference type="GO" id="GO:0003725">
    <property type="term" value="F:double-stranded RNA binding"/>
    <property type="evidence" value="ECO:0007669"/>
    <property type="project" value="TreeGrafter"/>
</dbReference>
<dbReference type="PANTHER" id="PTHR11207:SF0">
    <property type="entry name" value="RIBONUCLEASE 3"/>
    <property type="match status" value="1"/>
</dbReference>
<evidence type="ECO:0000256" key="15">
    <source>
        <dbReference type="HAMAP-Rule" id="MF_00104"/>
    </source>
</evidence>
<evidence type="ECO:0000256" key="6">
    <source>
        <dbReference type="ARBA" id="ARBA00022552"/>
    </source>
</evidence>
<dbReference type="HAMAP" id="MF_00104">
    <property type="entry name" value="RNase_III"/>
    <property type="match status" value="1"/>
</dbReference>
<name>A0A0G1FPU3_9BACT</name>
<comment type="catalytic activity">
    <reaction evidence="1 15">
        <text>Endonucleolytic cleavage to 5'-phosphomonoester.</text>
        <dbReference type="EC" id="3.1.26.3"/>
    </reaction>
</comment>
<comment type="subunit">
    <text evidence="4 15">Homodimer.</text>
</comment>
<sequence>MSKLNLIKKKFKDKNILLEALTHRSWKNENKNKRSHNERLEFLGDAVLELIVSDFLFHKLPTKPEGILTILRGKIVNTTNLAKVARALSLGNELYIGKGEDKEGGRENSSLLANAVEALIGAIYLDKGYDEAEKFIENHVLHDFEDKLSQPLKDDKSSLQEAVQSKNLSAPKYKVLSEEGPDHNKVYVVGVYIENKKYGEGKGQSKSKAEQTAAKAGLVTFNSKY</sequence>
<dbReference type="PROSITE" id="PS50142">
    <property type="entry name" value="RNASE_3_2"/>
    <property type="match status" value="1"/>
</dbReference>
<dbReference type="Pfam" id="PF14622">
    <property type="entry name" value="Ribonucleas_3_3"/>
    <property type="match status" value="1"/>
</dbReference>
<evidence type="ECO:0000256" key="8">
    <source>
        <dbReference type="ARBA" id="ARBA00022694"/>
    </source>
</evidence>
<dbReference type="GO" id="GO:0008033">
    <property type="term" value="P:tRNA processing"/>
    <property type="evidence" value="ECO:0007669"/>
    <property type="project" value="UniProtKB-KW"/>
</dbReference>
<feature type="binding site" evidence="15">
    <location>
        <position position="114"/>
    </location>
    <ligand>
        <name>Mg(2+)</name>
        <dbReference type="ChEBI" id="CHEBI:18420"/>
    </ligand>
</feature>
<dbReference type="NCBIfam" id="TIGR02191">
    <property type="entry name" value="RNaseIII"/>
    <property type="match status" value="1"/>
</dbReference>
<evidence type="ECO:0000256" key="10">
    <source>
        <dbReference type="ARBA" id="ARBA00022723"/>
    </source>
</evidence>
<gene>
    <name evidence="15" type="primary">rnc</name>
    <name evidence="18" type="ORF">UV74_C0013G0173</name>
</gene>
<evidence type="ECO:0000256" key="5">
    <source>
        <dbReference type="ARBA" id="ARBA00022490"/>
    </source>
</evidence>
<dbReference type="EMBL" id="LCFQ01000013">
    <property type="protein sequence ID" value="KKS97051.1"/>
    <property type="molecule type" value="Genomic_DNA"/>
</dbReference>
<evidence type="ECO:0000259" key="17">
    <source>
        <dbReference type="PROSITE" id="PS50142"/>
    </source>
</evidence>
<evidence type="ECO:0000256" key="12">
    <source>
        <dbReference type="ARBA" id="ARBA00022801"/>
    </source>
</evidence>
<dbReference type="GO" id="GO:0006397">
    <property type="term" value="P:mRNA processing"/>
    <property type="evidence" value="ECO:0007669"/>
    <property type="project" value="UniProtKB-UniRule"/>
</dbReference>
<dbReference type="Gene3D" id="1.10.1520.10">
    <property type="entry name" value="Ribonuclease III domain"/>
    <property type="match status" value="1"/>
</dbReference>
<comment type="function">
    <text evidence="15">Digests double-stranded RNA. Involved in the processing of primary rRNA transcript to yield the immediate precursors to the large and small rRNAs (23S and 16S). Processes some mRNAs, and tRNAs when they are encoded in the rRNA operon. Processes pre-crRNA and tracrRNA of type II CRISPR loci if present in the organism.</text>
</comment>
<dbReference type="GO" id="GO:0019843">
    <property type="term" value="F:rRNA binding"/>
    <property type="evidence" value="ECO:0007669"/>
    <property type="project" value="UniProtKB-KW"/>
</dbReference>
<evidence type="ECO:0000256" key="13">
    <source>
        <dbReference type="ARBA" id="ARBA00022842"/>
    </source>
</evidence>
<dbReference type="PROSITE" id="PS50137">
    <property type="entry name" value="DS_RBD"/>
    <property type="match status" value="1"/>
</dbReference>
<dbReference type="CDD" id="cd00593">
    <property type="entry name" value="RIBOc"/>
    <property type="match status" value="1"/>
</dbReference>
<keyword evidence="8 15" id="KW-0819">tRNA processing</keyword>
<keyword evidence="13 15" id="KW-0460">Magnesium</keyword>
<dbReference type="SMART" id="SM00535">
    <property type="entry name" value="RIBOc"/>
    <property type="match status" value="1"/>
</dbReference>
<dbReference type="InterPro" id="IPR014720">
    <property type="entry name" value="dsRBD_dom"/>
</dbReference>
<dbReference type="InterPro" id="IPR011907">
    <property type="entry name" value="RNase_III"/>
</dbReference>
<dbReference type="GO" id="GO:0006364">
    <property type="term" value="P:rRNA processing"/>
    <property type="evidence" value="ECO:0007669"/>
    <property type="project" value="UniProtKB-UniRule"/>
</dbReference>
<dbReference type="InterPro" id="IPR036389">
    <property type="entry name" value="RNase_III_sf"/>
</dbReference>
<keyword evidence="11 15" id="KW-0255">Endonuclease</keyword>
<comment type="similarity">
    <text evidence="3">Belongs to the ribonuclease III family.</text>
</comment>
<comment type="cofactor">
    <cofactor evidence="15">
        <name>Mg(2+)</name>
        <dbReference type="ChEBI" id="CHEBI:18420"/>
    </cofactor>
</comment>
<dbReference type="Proteomes" id="UP000034090">
    <property type="component" value="Unassembled WGS sequence"/>
</dbReference>
<comment type="subcellular location">
    <subcellularLocation>
        <location evidence="2 15">Cytoplasm</location>
    </subcellularLocation>
</comment>
<evidence type="ECO:0000256" key="4">
    <source>
        <dbReference type="ARBA" id="ARBA00011738"/>
    </source>
</evidence>
<evidence type="ECO:0000256" key="9">
    <source>
        <dbReference type="ARBA" id="ARBA00022722"/>
    </source>
</evidence>
<dbReference type="SUPFAM" id="SSF69065">
    <property type="entry name" value="RNase III domain-like"/>
    <property type="match status" value="1"/>
</dbReference>
<organism evidence="18 19">
    <name type="scientific">Candidatus Woesebacteria bacterium GW2011_GWB1_43_14</name>
    <dbReference type="NCBI Taxonomy" id="1618578"/>
    <lineage>
        <taxon>Bacteria</taxon>
        <taxon>Candidatus Woeseibacteriota</taxon>
    </lineage>
</organism>
<dbReference type="Pfam" id="PF00035">
    <property type="entry name" value="dsrm"/>
    <property type="match status" value="1"/>
</dbReference>
<dbReference type="GO" id="GO:0004525">
    <property type="term" value="F:ribonuclease III activity"/>
    <property type="evidence" value="ECO:0007669"/>
    <property type="project" value="UniProtKB-UniRule"/>
</dbReference>
<evidence type="ECO:0000256" key="11">
    <source>
        <dbReference type="ARBA" id="ARBA00022759"/>
    </source>
</evidence>
<evidence type="ECO:0000256" key="3">
    <source>
        <dbReference type="ARBA" id="ARBA00010183"/>
    </source>
</evidence>
<dbReference type="GO" id="GO:0005737">
    <property type="term" value="C:cytoplasm"/>
    <property type="evidence" value="ECO:0007669"/>
    <property type="project" value="UniProtKB-SubCell"/>
</dbReference>
<dbReference type="FunFam" id="1.10.1520.10:FF:000001">
    <property type="entry name" value="Ribonuclease 3"/>
    <property type="match status" value="1"/>
</dbReference>
<accession>A0A0G1FPU3</accession>
<dbReference type="SUPFAM" id="SSF54768">
    <property type="entry name" value="dsRNA-binding domain-like"/>
    <property type="match status" value="1"/>
</dbReference>
<proteinExistence type="inferred from homology"/>
<comment type="caution">
    <text evidence="18">The sequence shown here is derived from an EMBL/GenBank/DDBJ whole genome shotgun (WGS) entry which is preliminary data.</text>
</comment>
<dbReference type="PANTHER" id="PTHR11207">
    <property type="entry name" value="RIBONUCLEASE III"/>
    <property type="match status" value="1"/>
</dbReference>
<evidence type="ECO:0000313" key="18">
    <source>
        <dbReference type="EMBL" id="KKS97051.1"/>
    </source>
</evidence>
<reference evidence="18 19" key="1">
    <citation type="journal article" date="2015" name="Nature">
        <title>rRNA introns, odd ribosomes, and small enigmatic genomes across a large radiation of phyla.</title>
        <authorList>
            <person name="Brown C.T."/>
            <person name="Hug L.A."/>
            <person name="Thomas B.C."/>
            <person name="Sharon I."/>
            <person name="Castelle C.J."/>
            <person name="Singh A."/>
            <person name="Wilkins M.J."/>
            <person name="Williams K.H."/>
            <person name="Banfield J.F."/>
        </authorList>
    </citation>
    <scope>NUCLEOTIDE SEQUENCE [LARGE SCALE GENOMIC DNA]</scope>
</reference>
<keyword evidence="15" id="KW-0699">rRNA-binding</keyword>